<dbReference type="PROSITE" id="PS50088">
    <property type="entry name" value="ANK_REPEAT"/>
    <property type="match status" value="3"/>
</dbReference>
<organism evidence="5 6">
    <name type="scientific">Hypocrea virens (strain Gv29-8 / FGSC 10586)</name>
    <name type="common">Gliocladium virens</name>
    <name type="synonym">Trichoderma virens</name>
    <dbReference type="NCBI Taxonomy" id="413071"/>
    <lineage>
        <taxon>Eukaryota</taxon>
        <taxon>Fungi</taxon>
        <taxon>Dikarya</taxon>
        <taxon>Ascomycota</taxon>
        <taxon>Pezizomycotina</taxon>
        <taxon>Sordariomycetes</taxon>
        <taxon>Hypocreomycetidae</taxon>
        <taxon>Hypocreales</taxon>
        <taxon>Hypocreaceae</taxon>
        <taxon>Trichoderma</taxon>
    </lineage>
</organism>
<feature type="domain" description="GPI inositol-deacylase winged helix" evidence="3">
    <location>
        <begin position="301"/>
        <end position="388"/>
    </location>
</feature>
<reference evidence="5 6" key="1">
    <citation type="journal article" date="2011" name="Genome Biol.">
        <title>Comparative genome sequence analysis underscores mycoparasitism as the ancestral life style of Trichoderma.</title>
        <authorList>
            <person name="Kubicek C.P."/>
            <person name="Herrera-Estrella A."/>
            <person name="Seidl-Seiboth V."/>
            <person name="Martinez D.A."/>
            <person name="Druzhinina I.S."/>
            <person name="Thon M."/>
            <person name="Zeilinger S."/>
            <person name="Casas-Flores S."/>
            <person name="Horwitz B.A."/>
            <person name="Mukherjee P.K."/>
            <person name="Mukherjee M."/>
            <person name="Kredics L."/>
            <person name="Alcaraz L.D."/>
            <person name="Aerts A."/>
            <person name="Antal Z."/>
            <person name="Atanasova L."/>
            <person name="Cervantes-Badillo M.G."/>
            <person name="Challacombe J."/>
            <person name="Chertkov O."/>
            <person name="McCluskey K."/>
            <person name="Coulpier F."/>
            <person name="Deshpande N."/>
            <person name="von Doehren H."/>
            <person name="Ebbole D.J."/>
            <person name="Esquivel-Naranjo E.U."/>
            <person name="Fekete E."/>
            <person name="Flipphi M."/>
            <person name="Glaser F."/>
            <person name="Gomez-Rodriguez E.Y."/>
            <person name="Gruber S."/>
            <person name="Han C."/>
            <person name="Henrissat B."/>
            <person name="Hermosa R."/>
            <person name="Hernandez-Onate M."/>
            <person name="Karaffa L."/>
            <person name="Kosti I."/>
            <person name="Le Crom S."/>
            <person name="Lindquist E."/>
            <person name="Lucas S."/>
            <person name="Luebeck M."/>
            <person name="Luebeck P.S."/>
            <person name="Margeot A."/>
            <person name="Metz B."/>
            <person name="Misra M."/>
            <person name="Nevalainen H."/>
            <person name="Omann M."/>
            <person name="Packer N."/>
            <person name="Perrone G."/>
            <person name="Uresti-Rivera E.E."/>
            <person name="Salamov A."/>
            <person name="Schmoll M."/>
            <person name="Seiboth B."/>
            <person name="Shapiro H."/>
            <person name="Sukno S."/>
            <person name="Tamayo-Ramos J.A."/>
            <person name="Tisch D."/>
            <person name="Wiest A."/>
            <person name="Wilkinson H.H."/>
            <person name="Zhang M."/>
            <person name="Coutinho P.M."/>
            <person name="Kenerley C.M."/>
            <person name="Monte E."/>
            <person name="Baker S.E."/>
            <person name="Grigoriev I.V."/>
        </authorList>
    </citation>
    <scope>NUCLEOTIDE SEQUENCE [LARGE SCALE GENOMIC DNA]</scope>
    <source>
        <strain evidence="6">Gv29-8 / FGSC 10586</strain>
    </source>
</reference>
<dbReference type="InterPro" id="IPR002110">
    <property type="entry name" value="Ankyrin_rpt"/>
</dbReference>
<comment type="caution">
    <text evidence="5">The sequence shown here is derived from an EMBL/GenBank/DDBJ whole genome shotgun (WGS) entry which is preliminary data.</text>
</comment>
<proteinExistence type="predicted"/>
<dbReference type="STRING" id="413071.G9MXN4"/>
<keyword evidence="1" id="KW-0677">Repeat</keyword>
<dbReference type="eggNOG" id="KOG4177">
    <property type="taxonomic scope" value="Eukaryota"/>
</dbReference>
<accession>G9MXN4</accession>
<keyword evidence="6" id="KW-1185">Reference proteome</keyword>
<gene>
    <name evidence="5" type="ORF">TRIVIDRAFT_49765</name>
</gene>
<dbReference type="PANTHER" id="PTHR10039">
    <property type="entry name" value="AMELOGENIN"/>
    <property type="match status" value="1"/>
</dbReference>
<dbReference type="PROSITE" id="PS50297">
    <property type="entry name" value="ANK_REP_REGION"/>
    <property type="match status" value="3"/>
</dbReference>
<dbReference type="Gene3D" id="1.25.40.20">
    <property type="entry name" value="Ankyrin repeat-containing domain"/>
    <property type="match status" value="1"/>
</dbReference>
<feature type="repeat" description="ANK" evidence="2">
    <location>
        <begin position="531"/>
        <end position="563"/>
    </location>
</feature>
<evidence type="ECO:0000256" key="1">
    <source>
        <dbReference type="ARBA" id="ARBA00022737"/>
    </source>
</evidence>
<dbReference type="InParanoid" id="G9MXN4"/>
<dbReference type="SMART" id="SM00248">
    <property type="entry name" value="ANK"/>
    <property type="match status" value="3"/>
</dbReference>
<evidence type="ECO:0000313" key="6">
    <source>
        <dbReference type="Proteomes" id="UP000007115"/>
    </source>
</evidence>
<dbReference type="Gene3D" id="3.40.50.300">
    <property type="entry name" value="P-loop containing nucleotide triphosphate hydrolases"/>
    <property type="match status" value="1"/>
</dbReference>
<name>G9MXN4_HYPVG</name>
<dbReference type="OrthoDB" id="4897745at2759"/>
<dbReference type="Pfam" id="PF12796">
    <property type="entry name" value="Ank_2"/>
    <property type="match status" value="1"/>
</dbReference>
<dbReference type="InterPro" id="IPR027417">
    <property type="entry name" value="P-loop_NTPase"/>
</dbReference>
<feature type="domain" description="Nephrocystin 3-like N-terminal" evidence="4">
    <location>
        <begin position="14"/>
        <end position="194"/>
    </location>
</feature>
<dbReference type="SUPFAM" id="SSF48403">
    <property type="entry name" value="Ankyrin repeat"/>
    <property type="match status" value="1"/>
</dbReference>
<dbReference type="RefSeq" id="XP_013954844.1">
    <property type="nucleotide sequence ID" value="XM_014099369.1"/>
</dbReference>
<sequence length="623" mass="70722">MWNRGNEIERATEGTCEWLLKHESYINWAAVTKGLLWIKGKPGAGKSTLLKYALSKRRDIPSARDDDVVLSFFFHGRGDTLQKTPFGFLRSILHQALEKAPEALSELVNAYEQKCKIMGNYPEKWQWHLEELWSLFESSLPKILEDRSLWLFVDALDECGEAHAKYLVQKFKSLLERLAPLPIWVHFHICFSCRHYPILSSPGLFEVCLEMENKTDISTYVQSELDLSSFEEPTPSVIQNLIISRASGVFLWAQLVVNQVRSLDQDGAGPNKIEATIRSIPESLHDLYKNLILGMESSSLKLIQWVCFAMRPLSTKELRWAMVIDARYPSLQECQKAEDYIPDSRRMGQQVIKLSRGLAEVTPGPDEHVVQFIHQSVKDFFTDEGLKALDDRSTSNEMAIGMAHFQLSRTCIRYLKMEEISQSASYEGRELEADFSFLHYATTSWVSHLQQSDAMDVPQANILELFKWPSNEIVELWTRVFINIEEYSEHCPPTETTLAHIAARYRIVGVLTAILASDSQVTINFDSKDGYVRTPLSWATENGHEPVVKLLLDAGAEVDSKDDNDRTPLSWATENGHEPVVKLLLDAGAEVDSKDDNGQTPLSWAAENGHEAVVRLLESFILS</sequence>
<dbReference type="HOGENOM" id="CLU_000288_34_14_1"/>
<evidence type="ECO:0000256" key="2">
    <source>
        <dbReference type="PROSITE-ProRule" id="PRU00023"/>
    </source>
</evidence>
<feature type="repeat" description="ANK" evidence="2">
    <location>
        <begin position="597"/>
        <end position="617"/>
    </location>
</feature>
<keyword evidence="2" id="KW-0040">ANK repeat</keyword>
<dbReference type="Pfam" id="PF22939">
    <property type="entry name" value="WHD_GPIID"/>
    <property type="match status" value="1"/>
</dbReference>
<dbReference type="EMBL" id="ABDF02000078">
    <property type="protein sequence ID" value="EHK20646.1"/>
    <property type="molecule type" value="Genomic_DNA"/>
</dbReference>
<dbReference type="OMA" id="KELRWAM"/>
<dbReference type="VEuPathDB" id="FungiDB:TRIVIDRAFT_49765"/>
<evidence type="ECO:0000259" key="3">
    <source>
        <dbReference type="Pfam" id="PF22939"/>
    </source>
</evidence>
<dbReference type="Proteomes" id="UP000007115">
    <property type="component" value="Unassembled WGS sequence"/>
</dbReference>
<dbReference type="InterPro" id="IPR036770">
    <property type="entry name" value="Ankyrin_rpt-contain_sf"/>
</dbReference>
<dbReference type="InterPro" id="IPR056884">
    <property type="entry name" value="NPHP3-like_N"/>
</dbReference>
<evidence type="ECO:0000259" key="4">
    <source>
        <dbReference type="Pfam" id="PF24883"/>
    </source>
</evidence>
<dbReference type="AlphaFoldDB" id="G9MXN4"/>
<protein>
    <submittedName>
        <fullName evidence="5">Pfs NB-ARC and ankyrin-domain-containing protein</fullName>
    </submittedName>
</protein>
<evidence type="ECO:0000313" key="5">
    <source>
        <dbReference type="EMBL" id="EHK20646.1"/>
    </source>
</evidence>
<dbReference type="PANTHER" id="PTHR10039:SF5">
    <property type="entry name" value="NACHT DOMAIN-CONTAINING PROTEIN"/>
    <property type="match status" value="1"/>
</dbReference>
<dbReference type="SUPFAM" id="SSF52540">
    <property type="entry name" value="P-loop containing nucleoside triphosphate hydrolases"/>
    <property type="match status" value="1"/>
</dbReference>
<feature type="repeat" description="ANK" evidence="2">
    <location>
        <begin position="564"/>
        <end position="596"/>
    </location>
</feature>
<dbReference type="InterPro" id="IPR054471">
    <property type="entry name" value="GPIID_WHD"/>
</dbReference>
<dbReference type="Pfam" id="PF24883">
    <property type="entry name" value="NPHP3_N"/>
    <property type="match status" value="1"/>
</dbReference>
<dbReference type="GeneID" id="25794926"/>